<proteinExistence type="predicted"/>
<gene>
    <name evidence="1" type="ORF">GCM10022404_23540</name>
</gene>
<dbReference type="RefSeq" id="WP_344847387.1">
    <property type="nucleotide sequence ID" value="NZ_BAABDF010000007.1"/>
</dbReference>
<accession>A0ABP7KEQ0</accession>
<reference evidence="2" key="1">
    <citation type="journal article" date="2019" name="Int. J. Syst. Evol. Microbiol.">
        <title>The Global Catalogue of Microorganisms (GCM) 10K type strain sequencing project: providing services to taxonomists for standard genome sequencing and annotation.</title>
        <authorList>
            <consortium name="The Broad Institute Genomics Platform"/>
            <consortium name="The Broad Institute Genome Sequencing Center for Infectious Disease"/>
            <person name="Wu L."/>
            <person name="Ma J."/>
        </authorList>
    </citation>
    <scope>NUCLEOTIDE SEQUENCE [LARGE SCALE GENOMIC DNA]</scope>
    <source>
        <strain evidence="2">JCM 17190</strain>
    </source>
</reference>
<evidence type="ECO:0000313" key="2">
    <source>
        <dbReference type="Proteomes" id="UP001399917"/>
    </source>
</evidence>
<sequence length="111" mass="12051">MEQISSVGDGNMLDDLLQVASERVRGAIMDVDEAIRAMRDQKDDGAGVAKRLSELNKAIDNAFTERKKLDEQSRKQGGLAAGDIDFDAARSEILDCLDRVRTSRGAGSVPE</sequence>
<dbReference type="EMBL" id="BAABDF010000007">
    <property type="protein sequence ID" value="GAA3872981.1"/>
    <property type="molecule type" value="Genomic_DNA"/>
</dbReference>
<comment type="caution">
    <text evidence="1">The sequence shown here is derived from an EMBL/GenBank/DDBJ whole genome shotgun (WGS) entry which is preliminary data.</text>
</comment>
<evidence type="ECO:0008006" key="3">
    <source>
        <dbReference type="Google" id="ProtNLM"/>
    </source>
</evidence>
<evidence type="ECO:0000313" key="1">
    <source>
        <dbReference type="EMBL" id="GAA3872981.1"/>
    </source>
</evidence>
<protein>
    <recommendedName>
        <fullName evidence="3">Permease</fullName>
    </recommendedName>
</protein>
<keyword evidence="2" id="KW-1185">Reference proteome</keyword>
<dbReference type="Proteomes" id="UP001399917">
    <property type="component" value="Unassembled WGS sequence"/>
</dbReference>
<organism evidence="1 2">
    <name type="scientific">Celeribacter arenosi</name>
    <dbReference type="NCBI Taxonomy" id="792649"/>
    <lineage>
        <taxon>Bacteria</taxon>
        <taxon>Pseudomonadati</taxon>
        <taxon>Pseudomonadota</taxon>
        <taxon>Alphaproteobacteria</taxon>
        <taxon>Rhodobacterales</taxon>
        <taxon>Roseobacteraceae</taxon>
        <taxon>Celeribacter</taxon>
    </lineage>
</organism>
<name>A0ABP7KEQ0_9RHOB</name>